<evidence type="ECO:0000256" key="9">
    <source>
        <dbReference type="ARBA" id="ARBA00022884"/>
    </source>
</evidence>
<feature type="region of interest" description="G2" evidence="13">
    <location>
        <begin position="51"/>
        <end position="55"/>
    </location>
</feature>
<evidence type="ECO:0000256" key="10">
    <source>
        <dbReference type="ARBA" id="ARBA00023134"/>
    </source>
</evidence>
<dbReference type="PROSITE" id="PS50823">
    <property type="entry name" value="KH_TYPE_2"/>
    <property type="match status" value="1"/>
</dbReference>
<evidence type="ECO:0000256" key="8">
    <source>
        <dbReference type="ARBA" id="ARBA00022741"/>
    </source>
</evidence>
<keyword evidence="5 12" id="KW-0690">Ribosome biogenesis</keyword>
<dbReference type="AlphaFoldDB" id="A0A081B7Y0"/>
<dbReference type="SUPFAM" id="SSF54814">
    <property type="entry name" value="Prokaryotic type KH domain (KH-domain type II)"/>
    <property type="match status" value="1"/>
</dbReference>
<feature type="domain" description="Era-type G" evidence="16">
    <location>
        <begin position="17"/>
        <end position="184"/>
    </location>
</feature>
<keyword evidence="9 12" id="KW-0694">RNA-binding</keyword>
<evidence type="ECO:0000259" key="16">
    <source>
        <dbReference type="PROSITE" id="PS51713"/>
    </source>
</evidence>
<comment type="function">
    <text evidence="12">An essential GTPase that binds both GDP and GTP, with rapid nucleotide exchange. Plays a role in 16S rRNA processing and 30S ribosomal subunit biogenesis and possibly also in cell cycle regulation and energy metabolism.</text>
</comment>
<dbReference type="Gene3D" id="3.30.300.20">
    <property type="match status" value="1"/>
</dbReference>
<dbReference type="GO" id="GO:0043024">
    <property type="term" value="F:ribosomal small subunit binding"/>
    <property type="evidence" value="ECO:0007669"/>
    <property type="project" value="TreeGrafter"/>
</dbReference>
<gene>
    <name evidence="12" type="primary">era</name>
    <name evidence="17" type="ORF">M2A_0647</name>
</gene>
<evidence type="ECO:0000313" key="18">
    <source>
        <dbReference type="Proteomes" id="UP000028702"/>
    </source>
</evidence>
<dbReference type="PANTHER" id="PTHR42698:SF1">
    <property type="entry name" value="GTPASE ERA, MITOCHONDRIAL"/>
    <property type="match status" value="1"/>
</dbReference>
<sequence>MSEAPTGGILKSADGQRAGFVALIGAPNAGKSTLLNQMVGSKVAIVTHKVQTTRSRLRGIAIEGQSQLVFVDTPGIFRPRRRLDRAMVQAAWGGAEDADLVVLLVDAQRGLTEEVEAILKGLQDVRRPLLLALNKIDLIRREELLVLAADINAKVPFAETFMISAEKGDGVADLRAYLAAHVPPGPWLYPEDQIADAPMRNLAAEVTREKLFLRLHQELPYQLTVETESWKELKDGSARIEQVIYVQREAHKKILIGKQGATLKSIGAQARKELEEMLERRVHLFIFVKVREKWGDDPERYSQMGLDFPKE</sequence>
<dbReference type="NCBIfam" id="NF000908">
    <property type="entry name" value="PRK00089.1"/>
    <property type="match status" value="1"/>
</dbReference>
<evidence type="ECO:0000256" key="6">
    <source>
        <dbReference type="ARBA" id="ARBA00022519"/>
    </source>
</evidence>
<dbReference type="InterPro" id="IPR030388">
    <property type="entry name" value="G_ERA_dom"/>
</dbReference>
<dbReference type="InterPro" id="IPR009019">
    <property type="entry name" value="KH_sf_prok-type"/>
</dbReference>
<evidence type="ECO:0000256" key="5">
    <source>
        <dbReference type="ARBA" id="ARBA00022517"/>
    </source>
</evidence>
<dbReference type="GO" id="GO:0003924">
    <property type="term" value="F:GTPase activity"/>
    <property type="evidence" value="ECO:0007669"/>
    <property type="project" value="UniProtKB-UniRule"/>
</dbReference>
<dbReference type="Pfam" id="PF07650">
    <property type="entry name" value="KH_2"/>
    <property type="match status" value="1"/>
</dbReference>
<dbReference type="eggNOG" id="COG1159">
    <property type="taxonomic scope" value="Bacteria"/>
</dbReference>
<keyword evidence="4 12" id="KW-0963">Cytoplasm</keyword>
<dbReference type="InterPro" id="IPR027417">
    <property type="entry name" value="P-loop_NTPase"/>
</dbReference>
<name>A0A081B7Y0_9HYPH</name>
<dbReference type="GO" id="GO:0000028">
    <property type="term" value="P:ribosomal small subunit assembly"/>
    <property type="evidence" value="ECO:0007669"/>
    <property type="project" value="TreeGrafter"/>
</dbReference>
<comment type="similarity">
    <text evidence="1 12 13 14">Belongs to the TRAFAC class TrmE-Era-EngA-EngB-Septin-like GTPase superfamily. Era GTPase family.</text>
</comment>
<dbReference type="InterPro" id="IPR015946">
    <property type="entry name" value="KH_dom-like_a/b"/>
</dbReference>
<evidence type="ECO:0000256" key="3">
    <source>
        <dbReference type="ARBA" id="ARBA00022475"/>
    </source>
</evidence>
<proteinExistence type="inferred from homology"/>
<dbReference type="InterPro" id="IPR005225">
    <property type="entry name" value="Small_GTP-bd"/>
</dbReference>
<feature type="region of interest" description="G1" evidence="13">
    <location>
        <begin position="25"/>
        <end position="32"/>
    </location>
</feature>
<evidence type="ECO:0000256" key="1">
    <source>
        <dbReference type="ARBA" id="ARBA00007921"/>
    </source>
</evidence>
<dbReference type="EMBL" id="BBIO01000002">
    <property type="protein sequence ID" value="GAK44148.1"/>
    <property type="molecule type" value="Genomic_DNA"/>
</dbReference>
<feature type="binding site" evidence="12">
    <location>
        <begin position="25"/>
        <end position="32"/>
    </location>
    <ligand>
        <name>GTP</name>
        <dbReference type="ChEBI" id="CHEBI:37565"/>
    </ligand>
</feature>
<feature type="binding site" evidence="12">
    <location>
        <begin position="72"/>
        <end position="76"/>
    </location>
    <ligand>
        <name>GTP</name>
        <dbReference type="ChEBI" id="CHEBI:37565"/>
    </ligand>
</feature>
<dbReference type="STRING" id="1333998.M2A_0647"/>
<evidence type="ECO:0000256" key="2">
    <source>
        <dbReference type="ARBA" id="ARBA00020484"/>
    </source>
</evidence>
<dbReference type="Gene3D" id="3.40.50.300">
    <property type="entry name" value="P-loop containing nucleotide triphosphate hydrolases"/>
    <property type="match status" value="1"/>
</dbReference>
<dbReference type="PANTHER" id="PTHR42698">
    <property type="entry name" value="GTPASE ERA"/>
    <property type="match status" value="1"/>
</dbReference>
<evidence type="ECO:0000256" key="14">
    <source>
        <dbReference type="RuleBase" id="RU003761"/>
    </source>
</evidence>
<keyword evidence="3 12" id="KW-1003">Cell membrane</keyword>
<accession>A0A081B7Y0</accession>
<feature type="domain" description="KH type-2" evidence="15">
    <location>
        <begin position="215"/>
        <end position="292"/>
    </location>
</feature>
<dbReference type="InterPro" id="IPR005662">
    <property type="entry name" value="GTPase_Era-like"/>
</dbReference>
<dbReference type="InterPro" id="IPR004044">
    <property type="entry name" value="KH_dom_type_2"/>
</dbReference>
<keyword evidence="6" id="KW-0997">Cell inner membrane</keyword>
<dbReference type="CDD" id="cd04163">
    <property type="entry name" value="Era"/>
    <property type="match status" value="1"/>
</dbReference>
<feature type="region of interest" description="G4" evidence="13">
    <location>
        <begin position="134"/>
        <end position="137"/>
    </location>
</feature>
<evidence type="ECO:0000256" key="4">
    <source>
        <dbReference type="ARBA" id="ARBA00022490"/>
    </source>
</evidence>
<dbReference type="GO" id="GO:0005525">
    <property type="term" value="F:GTP binding"/>
    <property type="evidence" value="ECO:0007669"/>
    <property type="project" value="UniProtKB-UniRule"/>
</dbReference>
<dbReference type="NCBIfam" id="TIGR00231">
    <property type="entry name" value="small_GTP"/>
    <property type="match status" value="1"/>
</dbReference>
<comment type="caution">
    <text evidence="17">The sequence shown here is derived from an EMBL/GenBank/DDBJ whole genome shotgun (WGS) entry which is preliminary data.</text>
</comment>
<dbReference type="PROSITE" id="PS51713">
    <property type="entry name" value="G_ERA"/>
    <property type="match status" value="1"/>
</dbReference>
<evidence type="ECO:0000256" key="7">
    <source>
        <dbReference type="ARBA" id="ARBA00022730"/>
    </source>
</evidence>
<dbReference type="FunFam" id="3.30.300.20:FF:000031">
    <property type="entry name" value="GTPase Era"/>
    <property type="match status" value="1"/>
</dbReference>
<dbReference type="Pfam" id="PF01926">
    <property type="entry name" value="MMR_HSR1"/>
    <property type="match status" value="1"/>
</dbReference>
<dbReference type="GO" id="GO:0005829">
    <property type="term" value="C:cytosol"/>
    <property type="evidence" value="ECO:0007669"/>
    <property type="project" value="TreeGrafter"/>
</dbReference>
<feature type="region of interest" description="G3" evidence="13">
    <location>
        <begin position="72"/>
        <end position="75"/>
    </location>
</feature>
<dbReference type="NCBIfam" id="TIGR00436">
    <property type="entry name" value="era"/>
    <property type="match status" value="1"/>
</dbReference>
<evidence type="ECO:0000256" key="11">
    <source>
        <dbReference type="ARBA" id="ARBA00023136"/>
    </source>
</evidence>
<keyword evidence="11 12" id="KW-0472">Membrane</keyword>
<dbReference type="CDD" id="cd22534">
    <property type="entry name" value="KH-II_Era"/>
    <property type="match status" value="1"/>
</dbReference>
<protein>
    <recommendedName>
        <fullName evidence="2 12">GTPase Era</fullName>
    </recommendedName>
</protein>
<reference evidence="17 18" key="1">
    <citation type="submission" date="2014-07" db="EMBL/GenBank/DDBJ databases">
        <title>Tepidicaulis marinum gen. nov., sp. nov., a novel marine bacterium denitrifying nitrate to nitrous oxide strictly under microaerobic conditions.</title>
        <authorList>
            <person name="Takeuchi M."/>
            <person name="Yamagishi T."/>
            <person name="Kamagata Y."/>
            <person name="Oshima K."/>
            <person name="Hattori M."/>
            <person name="Katayama T."/>
            <person name="Hanada S."/>
            <person name="Tamaki H."/>
            <person name="Marumo K."/>
            <person name="Maeda H."/>
            <person name="Nedachi M."/>
            <person name="Iwasaki W."/>
            <person name="Suwa Y."/>
            <person name="Sakata S."/>
        </authorList>
    </citation>
    <scope>NUCLEOTIDE SEQUENCE [LARGE SCALE GENOMIC DNA]</scope>
    <source>
        <strain evidence="17 18">MA2</strain>
    </source>
</reference>
<evidence type="ECO:0000259" key="15">
    <source>
        <dbReference type="PROSITE" id="PS50823"/>
    </source>
</evidence>
<feature type="region of interest" description="G5" evidence="13">
    <location>
        <begin position="163"/>
        <end position="165"/>
    </location>
</feature>
<evidence type="ECO:0000256" key="12">
    <source>
        <dbReference type="HAMAP-Rule" id="MF_00367"/>
    </source>
</evidence>
<dbReference type="HAMAP" id="MF_00367">
    <property type="entry name" value="GTPase_Era"/>
    <property type="match status" value="1"/>
</dbReference>
<organism evidence="17 18">
    <name type="scientific">Tepidicaulis marinus</name>
    <dbReference type="NCBI Taxonomy" id="1333998"/>
    <lineage>
        <taxon>Bacteria</taxon>
        <taxon>Pseudomonadati</taxon>
        <taxon>Pseudomonadota</taxon>
        <taxon>Alphaproteobacteria</taxon>
        <taxon>Hyphomicrobiales</taxon>
        <taxon>Parvibaculaceae</taxon>
        <taxon>Tepidicaulis</taxon>
    </lineage>
</organism>
<keyword evidence="18" id="KW-1185">Reference proteome</keyword>
<dbReference type="SUPFAM" id="SSF52540">
    <property type="entry name" value="P-loop containing nucleoside triphosphate hydrolases"/>
    <property type="match status" value="1"/>
</dbReference>
<dbReference type="GO" id="GO:0070181">
    <property type="term" value="F:small ribosomal subunit rRNA binding"/>
    <property type="evidence" value="ECO:0007669"/>
    <property type="project" value="UniProtKB-UniRule"/>
</dbReference>
<evidence type="ECO:0000256" key="13">
    <source>
        <dbReference type="PROSITE-ProRule" id="PRU01050"/>
    </source>
</evidence>
<dbReference type="GO" id="GO:0005886">
    <property type="term" value="C:plasma membrane"/>
    <property type="evidence" value="ECO:0007669"/>
    <property type="project" value="UniProtKB-SubCell"/>
</dbReference>
<keyword evidence="8 12" id="KW-0547">Nucleotide-binding</keyword>
<comment type="subunit">
    <text evidence="12">Monomer.</text>
</comment>
<evidence type="ECO:0000313" key="17">
    <source>
        <dbReference type="EMBL" id="GAK44148.1"/>
    </source>
</evidence>
<feature type="binding site" evidence="12">
    <location>
        <begin position="134"/>
        <end position="137"/>
    </location>
    <ligand>
        <name>GTP</name>
        <dbReference type="ChEBI" id="CHEBI:37565"/>
    </ligand>
</feature>
<dbReference type="Proteomes" id="UP000028702">
    <property type="component" value="Unassembled WGS sequence"/>
</dbReference>
<keyword evidence="10 12" id="KW-0342">GTP-binding</keyword>
<keyword evidence="7 12" id="KW-0699">rRNA-binding</keyword>
<dbReference type="RefSeq" id="WP_045442845.1">
    <property type="nucleotide sequence ID" value="NZ_BBIO01000002.1"/>
</dbReference>
<comment type="subcellular location">
    <subcellularLocation>
        <location evidence="12">Cytoplasm</location>
    </subcellularLocation>
    <subcellularLocation>
        <location evidence="12">Cell membrane</location>
        <topology evidence="12">Peripheral membrane protein</topology>
    </subcellularLocation>
</comment>
<dbReference type="InterPro" id="IPR006073">
    <property type="entry name" value="GTP-bd"/>
</dbReference>